<dbReference type="InterPro" id="IPR036521">
    <property type="entry name" value="SRP19-like_sf"/>
</dbReference>
<dbReference type="PANTHER" id="PTHR17453">
    <property type="entry name" value="SIGNAL RECOGNITION PARTICLE 19 KD PROTEIN"/>
    <property type="match status" value="1"/>
</dbReference>
<evidence type="ECO:0000313" key="7">
    <source>
        <dbReference type="Proteomes" id="UP001590950"/>
    </source>
</evidence>
<evidence type="ECO:0008006" key="8">
    <source>
        <dbReference type="Google" id="ProtNLM"/>
    </source>
</evidence>
<organism evidence="6 7">
    <name type="scientific">Stereocaulon virgatum</name>
    <dbReference type="NCBI Taxonomy" id="373712"/>
    <lineage>
        <taxon>Eukaryota</taxon>
        <taxon>Fungi</taxon>
        <taxon>Dikarya</taxon>
        <taxon>Ascomycota</taxon>
        <taxon>Pezizomycotina</taxon>
        <taxon>Lecanoromycetes</taxon>
        <taxon>OSLEUM clade</taxon>
        <taxon>Lecanoromycetidae</taxon>
        <taxon>Lecanorales</taxon>
        <taxon>Lecanorineae</taxon>
        <taxon>Stereocaulaceae</taxon>
        <taxon>Stereocaulon</taxon>
    </lineage>
</organism>
<dbReference type="EMBL" id="JBEFKJ010000049">
    <property type="protein sequence ID" value="KAL2036823.1"/>
    <property type="molecule type" value="Genomic_DNA"/>
</dbReference>
<gene>
    <name evidence="6" type="ORF">N7G274_010441</name>
</gene>
<protein>
    <recommendedName>
        <fullName evidence="8">Signal recognition particle protein</fullName>
    </recommendedName>
</protein>
<name>A0ABR3ZUA7_9LECA</name>
<dbReference type="Gene3D" id="3.30.56.30">
    <property type="entry name" value="Signal recognition particle, SRP19-like subunit"/>
    <property type="match status" value="1"/>
</dbReference>
<dbReference type="PANTHER" id="PTHR17453:SF0">
    <property type="entry name" value="SIGNAL RECOGNITION PARTICLE 19 KDA PROTEIN"/>
    <property type="match status" value="1"/>
</dbReference>
<evidence type="ECO:0000256" key="3">
    <source>
        <dbReference type="ARBA" id="ARBA00023135"/>
    </source>
</evidence>
<evidence type="ECO:0000256" key="2">
    <source>
        <dbReference type="ARBA" id="ARBA00022490"/>
    </source>
</evidence>
<dbReference type="SUPFAM" id="SSF69695">
    <property type="entry name" value="SRP19"/>
    <property type="match status" value="1"/>
</dbReference>
<dbReference type="Pfam" id="PF01922">
    <property type="entry name" value="SRP19"/>
    <property type="match status" value="1"/>
</dbReference>
<comment type="caution">
    <text evidence="6">The sequence shown here is derived from an EMBL/GenBank/DDBJ whole genome shotgun (WGS) entry which is preliminary data.</text>
</comment>
<evidence type="ECO:0000256" key="5">
    <source>
        <dbReference type="SAM" id="MobiDB-lite"/>
    </source>
</evidence>
<evidence type="ECO:0000256" key="1">
    <source>
        <dbReference type="ARBA" id="ARBA00004496"/>
    </source>
</evidence>
<evidence type="ECO:0000313" key="6">
    <source>
        <dbReference type="EMBL" id="KAL2036823.1"/>
    </source>
</evidence>
<feature type="region of interest" description="Disordered" evidence="5">
    <location>
        <begin position="1"/>
        <end position="51"/>
    </location>
</feature>
<dbReference type="Proteomes" id="UP001590950">
    <property type="component" value="Unassembled WGS sequence"/>
</dbReference>
<reference evidence="6 7" key="1">
    <citation type="submission" date="2024-09" db="EMBL/GenBank/DDBJ databases">
        <title>Rethinking Asexuality: The Enigmatic Case of Functional Sexual Genes in Lepraria (Stereocaulaceae).</title>
        <authorList>
            <person name="Doellman M."/>
            <person name="Sun Y."/>
            <person name="Barcenas-Pena A."/>
            <person name="Lumbsch H.T."/>
            <person name="Grewe F."/>
        </authorList>
    </citation>
    <scope>NUCLEOTIDE SEQUENCE [LARGE SCALE GENOMIC DNA]</scope>
    <source>
        <strain evidence="6 7">Mercado 3170</strain>
    </source>
</reference>
<evidence type="ECO:0000256" key="4">
    <source>
        <dbReference type="ARBA" id="ARBA00023274"/>
    </source>
</evidence>
<dbReference type="InterPro" id="IPR002778">
    <property type="entry name" value="Signal_recog_particle_SRP19"/>
</dbReference>
<keyword evidence="4" id="KW-0687">Ribonucleoprotein</keyword>
<keyword evidence="2" id="KW-0963">Cytoplasm</keyword>
<sequence length="193" mass="21880">MAQHARIEELSDSSSDSDPPEDDIDDPQPPNPKELPPPQAQQQQAPQPPPEYKHYQCIYPVYFDANRTRAEGRRVGAELAVQNPLAREIVDAVQLLGLKTVFEPGKMHPKDWANPGRVRVLVKESGRARSSKVKNKHHLYTLISAHLKAHPTTPEMPPVYESKACRLLLGLRHRLLCREDGRWVISSHCIVQR</sequence>
<feature type="compositionally biased region" description="Pro residues" evidence="5">
    <location>
        <begin position="27"/>
        <end position="39"/>
    </location>
</feature>
<proteinExistence type="predicted"/>
<keyword evidence="7" id="KW-1185">Reference proteome</keyword>
<accession>A0ABR3ZUA7</accession>
<comment type="subcellular location">
    <subcellularLocation>
        <location evidence="1">Cytoplasm</location>
    </subcellularLocation>
</comment>
<keyword evidence="3" id="KW-0733">Signal recognition particle</keyword>